<dbReference type="OrthoDB" id="1448449at2"/>
<dbReference type="EMBL" id="SGXE01000007">
    <property type="protein sequence ID" value="RZS90570.1"/>
    <property type="molecule type" value="Genomic_DNA"/>
</dbReference>
<dbReference type="Proteomes" id="UP000292262">
    <property type="component" value="Unassembled WGS sequence"/>
</dbReference>
<organism evidence="1 2">
    <name type="scientific">Aquimarina brevivitae</name>
    <dbReference type="NCBI Taxonomy" id="323412"/>
    <lineage>
        <taxon>Bacteria</taxon>
        <taxon>Pseudomonadati</taxon>
        <taxon>Bacteroidota</taxon>
        <taxon>Flavobacteriia</taxon>
        <taxon>Flavobacteriales</taxon>
        <taxon>Flavobacteriaceae</taxon>
        <taxon>Aquimarina</taxon>
    </lineage>
</organism>
<gene>
    <name evidence="1" type="ORF">EV197_3364</name>
</gene>
<name>A0A4Q7NUG0_9FLAO</name>
<evidence type="ECO:0008006" key="3">
    <source>
        <dbReference type="Google" id="ProtNLM"/>
    </source>
</evidence>
<evidence type="ECO:0000313" key="1">
    <source>
        <dbReference type="EMBL" id="RZS90570.1"/>
    </source>
</evidence>
<keyword evidence="2" id="KW-1185">Reference proteome</keyword>
<accession>A0A4Q7NUG0</accession>
<evidence type="ECO:0000313" key="2">
    <source>
        <dbReference type="Proteomes" id="UP000292262"/>
    </source>
</evidence>
<dbReference type="AlphaFoldDB" id="A0A4Q7NUG0"/>
<dbReference type="RefSeq" id="WP_130287865.1">
    <property type="nucleotide sequence ID" value="NZ_SGXE01000007.1"/>
</dbReference>
<reference evidence="1 2" key="1">
    <citation type="submission" date="2019-02" db="EMBL/GenBank/DDBJ databases">
        <title>Genomic Encyclopedia of Type Strains, Phase IV (KMG-IV): sequencing the most valuable type-strain genomes for metagenomic binning, comparative biology and taxonomic classification.</title>
        <authorList>
            <person name="Goeker M."/>
        </authorList>
    </citation>
    <scope>NUCLEOTIDE SEQUENCE [LARGE SCALE GENOMIC DNA]</scope>
    <source>
        <strain evidence="1 2">DSM 17196</strain>
    </source>
</reference>
<comment type="caution">
    <text evidence="1">The sequence shown here is derived from an EMBL/GenBank/DDBJ whole genome shotgun (WGS) entry which is preliminary data.</text>
</comment>
<dbReference type="PROSITE" id="PS51257">
    <property type="entry name" value="PROKAR_LIPOPROTEIN"/>
    <property type="match status" value="1"/>
</dbReference>
<protein>
    <recommendedName>
        <fullName evidence="3">Lipoprotein</fullName>
    </recommendedName>
</protein>
<proteinExistence type="predicted"/>
<sequence>MHKINLVILFILTILISCNSVDNSINVIVNDSLDLDLVKIQYGFYSGSEASDKKLVSSGLDKIIFADSQKRAFNTICGENDFLVTYADKYYVKVRHFIPNDFRDGVPDEHEYIFEITREPNGLLLHLKIEGTNGTTITKKFSEIKNAENNRQGKKISE</sequence>